<dbReference type="Pfam" id="PF00314">
    <property type="entry name" value="Thaumatin"/>
    <property type="match status" value="2"/>
</dbReference>
<dbReference type="Gene3D" id="2.60.110.10">
    <property type="entry name" value="Thaumatin"/>
    <property type="match status" value="2"/>
</dbReference>
<dbReference type="InterPro" id="IPR001938">
    <property type="entry name" value="Thaumatin"/>
</dbReference>
<feature type="non-terminal residue" evidence="1">
    <location>
        <position position="354"/>
    </location>
</feature>
<dbReference type="PROSITE" id="PS51367">
    <property type="entry name" value="THAUMATIN_2"/>
    <property type="match status" value="1"/>
</dbReference>
<evidence type="ECO:0000313" key="2">
    <source>
        <dbReference type="Proteomes" id="UP000602905"/>
    </source>
</evidence>
<evidence type="ECO:0000313" key="1">
    <source>
        <dbReference type="EMBL" id="KAF8688514.1"/>
    </source>
</evidence>
<sequence>MLESHYKYLSSVQYLVSARNAIQTLTGGRDDRQLHVGRHGLDSADALDELLMFNSFSEGSNPLSLVRLVEPDSRGSREHDGDATFVSGMLLVVSPQDFLSDPGPNKFGLLLLSPTRKMRFTIAASALALAGSALGRTFTVYNACPFTIWPAVFTDLNVGSAVPSIETGWEAPAWSKRTFNVPDNWKAGRIWGRRNCNFSSNPGPNSCLTGGCNGGLRCDSRTGTGVPPASVAEWTLSAGDGQDCAGCPVAECAVDLGPNCPAPLKGPFDGSGFPVGCKSACAANLDGNQANSKNCCSGQYSTPQTCPPSGVQYYSYFKNACPRSYVYAYDESSKTALWTCPTSKKADYTLTFCP</sequence>
<protein>
    <submittedName>
        <fullName evidence="1">Thaumatin-like protein</fullName>
    </submittedName>
</protein>
<proteinExistence type="predicted"/>
<reference evidence="1" key="1">
    <citation type="submission" date="2020-09" db="EMBL/GenBank/DDBJ databases">
        <title>Comparative genome analyses of four rice-infecting Rhizoctonia solani isolates reveal extensive enrichment of homogalacturonan modification genes.</title>
        <authorList>
            <person name="Lee D.-Y."/>
            <person name="Jeon J."/>
            <person name="Kim K.-T."/>
            <person name="Cheong K."/>
            <person name="Song H."/>
            <person name="Choi G."/>
            <person name="Ko J."/>
            <person name="Opiyo S.O."/>
            <person name="Zuo S."/>
            <person name="Madhav S."/>
            <person name="Lee Y.-H."/>
            <person name="Wang G.-L."/>
        </authorList>
    </citation>
    <scope>NUCLEOTIDE SEQUENCE</scope>
    <source>
        <strain evidence="1">AG1-IA WGL</strain>
    </source>
</reference>
<name>A0A8H7LPW8_9AGAM</name>
<dbReference type="AlphaFoldDB" id="A0A8H7LPW8"/>
<gene>
    <name evidence="1" type="ORF">RHS03_09620</name>
</gene>
<accession>A0A8H7LPW8</accession>
<dbReference type="SUPFAM" id="SSF49870">
    <property type="entry name" value="Osmotin, thaumatin-like protein"/>
    <property type="match status" value="1"/>
</dbReference>
<dbReference type="Proteomes" id="UP000602905">
    <property type="component" value="Unassembled WGS sequence"/>
</dbReference>
<organism evidence="1 2">
    <name type="scientific">Rhizoctonia solani</name>
    <dbReference type="NCBI Taxonomy" id="456999"/>
    <lineage>
        <taxon>Eukaryota</taxon>
        <taxon>Fungi</taxon>
        <taxon>Dikarya</taxon>
        <taxon>Basidiomycota</taxon>
        <taxon>Agaricomycotina</taxon>
        <taxon>Agaricomycetes</taxon>
        <taxon>Cantharellales</taxon>
        <taxon>Ceratobasidiaceae</taxon>
        <taxon>Rhizoctonia</taxon>
    </lineage>
</organism>
<dbReference type="OrthoDB" id="785489at2759"/>
<dbReference type="InterPro" id="IPR037176">
    <property type="entry name" value="Osmotin/thaumatin-like_sf"/>
</dbReference>
<comment type="caution">
    <text evidence="1">The sequence shown here is derived from an EMBL/GenBank/DDBJ whole genome shotgun (WGS) entry which is preliminary data.</text>
</comment>
<dbReference type="SMART" id="SM00205">
    <property type="entry name" value="THN"/>
    <property type="match status" value="1"/>
</dbReference>
<dbReference type="EMBL" id="JACYCD010000692">
    <property type="protein sequence ID" value="KAF8688514.1"/>
    <property type="molecule type" value="Genomic_DNA"/>
</dbReference>
<dbReference type="PANTHER" id="PTHR31048">
    <property type="entry name" value="OS03G0233200 PROTEIN"/>
    <property type="match status" value="1"/>
</dbReference>